<accession>X1NVH1</accession>
<gene>
    <name evidence="1" type="ORF">S06H3_31567</name>
</gene>
<comment type="caution">
    <text evidence="1">The sequence shown here is derived from an EMBL/GenBank/DDBJ whole genome shotgun (WGS) entry which is preliminary data.</text>
</comment>
<organism evidence="1">
    <name type="scientific">marine sediment metagenome</name>
    <dbReference type="NCBI Taxonomy" id="412755"/>
    <lineage>
        <taxon>unclassified sequences</taxon>
        <taxon>metagenomes</taxon>
        <taxon>ecological metagenomes</taxon>
    </lineage>
</organism>
<reference evidence="1" key="1">
    <citation type="journal article" date="2014" name="Front. Microbiol.">
        <title>High frequency of phylogenetically diverse reductive dehalogenase-homologous genes in deep subseafloor sedimentary metagenomes.</title>
        <authorList>
            <person name="Kawai M."/>
            <person name="Futagami T."/>
            <person name="Toyoda A."/>
            <person name="Takaki Y."/>
            <person name="Nishi S."/>
            <person name="Hori S."/>
            <person name="Arai W."/>
            <person name="Tsubouchi T."/>
            <person name="Morono Y."/>
            <person name="Uchiyama I."/>
            <person name="Ito T."/>
            <person name="Fujiyama A."/>
            <person name="Inagaki F."/>
            <person name="Takami H."/>
        </authorList>
    </citation>
    <scope>NUCLEOTIDE SEQUENCE</scope>
    <source>
        <strain evidence="1">Expedition CK06-06</strain>
    </source>
</reference>
<dbReference type="AlphaFoldDB" id="X1NVH1"/>
<proteinExistence type="predicted"/>
<dbReference type="Gene3D" id="2.30.30.140">
    <property type="match status" value="1"/>
</dbReference>
<dbReference type="EMBL" id="BARV01018705">
    <property type="protein sequence ID" value="GAI22659.1"/>
    <property type="molecule type" value="Genomic_DNA"/>
</dbReference>
<sequence>TSMIMRAKELLAIPERVPPMFKPSDRVLFSGRAGKVIDVTRDFEERCFVEFDDGYKEWKYAKNMEKI</sequence>
<protein>
    <submittedName>
        <fullName evidence="1">Uncharacterized protein</fullName>
    </submittedName>
</protein>
<evidence type="ECO:0000313" key="1">
    <source>
        <dbReference type="EMBL" id="GAI22659.1"/>
    </source>
</evidence>
<feature type="non-terminal residue" evidence="1">
    <location>
        <position position="1"/>
    </location>
</feature>
<name>X1NVH1_9ZZZZ</name>